<dbReference type="InterPro" id="IPR001387">
    <property type="entry name" value="Cro/C1-type_HTH"/>
</dbReference>
<feature type="domain" description="HTH cro/C1-type" evidence="1">
    <location>
        <begin position="11"/>
        <end position="44"/>
    </location>
</feature>
<comment type="caution">
    <text evidence="2">The sequence shown here is derived from an EMBL/GenBank/DDBJ whole genome shotgun (WGS) entry which is preliminary data.</text>
</comment>
<dbReference type="Proteomes" id="UP001597201">
    <property type="component" value="Unassembled WGS sequence"/>
</dbReference>
<evidence type="ECO:0000259" key="1">
    <source>
        <dbReference type="PROSITE" id="PS50943"/>
    </source>
</evidence>
<dbReference type="Gene3D" id="1.10.260.40">
    <property type="entry name" value="lambda repressor-like DNA-binding domains"/>
    <property type="match status" value="1"/>
</dbReference>
<evidence type="ECO:0000313" key="2">
    <source>
        <dbReference type="EMBL" id="MFD1315834.1"/>
    </source>
</evidence>
<dbReference type="RefSeq" id="WP_377178384.1">
    <property type="nucleotide sequence ID" value="NZ_JBHTMY010000003.1"/>
</dbReference>
<dbReference type="SUPFAM" id="SSF47413">
    <property type="entry name" value="lambda repressor-like DNA-binding domains"/>
    <property type="match status" value="1"/>
</dbReference>
<dbReference type="EMBL" id="JBHTMY010000003">
    <property type="protein sequence ID" value="MFD1315834.1"/>
    <property type="molecule type" value="Genomic_DNA"/>
</dbReference>
<dbReference type="PROSITE" id="PS50943">
    <property type="entry name" value="HTH_CROC1"/>
    <property type="match status" value="1"/>
</dbReference>
<protein>
    <submittedName>
        <fullName evidence="2">Helix-turn-helix domain-containing protein</fullName>
    </submittedName>
</protein>
<proteinExistence type="predicted"/>
<keyword evidence="3" id="KW-1185">Reference proteome</keyword>
<gene>
    <name evidence="2" type="ORF">ACFQ39_09415</name>
</gene>
<reference evidence="3" key="1">
    <citation type="journal article" date="2019" name="Int. J. Syst. Evol. Microbiol.">
        <title>The Global Catalogue of Microorganisms (GCM) 10K type strain sequencing project: providing services to taxonomists for standard genome sequencing and annotation.</title>
        <authorList>
            <consortium name="The Broad Institute Genomics Platform"/>
            <consortium name="The Broad Institute Genome Sequencing Center for Infectious Disease"/>
            <person name="Wu L."/>
            <person name="Ma J."/>
        </authorList>
    </citation>
    <scope>NUCLEOTIDE SEQUENCE [LARGE SCALE GENOMIC DNA]</scope>
    <source>
        <strain evidence="3">CCUG 61485</strain>
    </source>
</reference>
<sequence>MKKYDHFGELLLDYRSFMQISQADFAAQLQVDPRTIQRWERNETLIKPNKEPDIAEVTLFPYQVIRNLNSPDPIPTYYDLHLRKYALNEIGVEMPDADWFRDQLDKKTERLVKINFEKDFDYLLRFMEMHRTLTNTMKTVIEEGIKIAPEINNILNDDSGYYAAHSIVLPITQEAYLKLRTKQMKDVDLQTSDLANYKSQELPIFFAFDITADCNENFYHIINPVIHFLQSLPNQEYTYCSIPYRHDNYELSEKAGLKIIWEDEKKNVEKKGNFSRRFIEGNFTEFLLSGD</sequence>
<accession>A0ABW3Y2E3</accession>
<name>A0ABW3Y2E3_9FLAO</name>
<dbReference type="CDD" id="cd00093">
    <property type="entry name" value="HTH_XRE"/>
    <property type="match status" value="1"/>
</dbReference>
<evidence type="ECO:0000313" key="3">
    <source>
        <dbReference type="Proteomes" id="UP001597201"/>
    </source>
</evidence>
<dbReference type="InterPro" id="IPR010982">
    <property type="entry name" value="Lambda_DNA-bd_dom_sf"/>
</dbReference>
<organism evidence="2 3">
    <name type="scientific">Namhaeicola litoreus</name>
    <dbReference type="NCBI Taxonomy" id="1052145"/>
    <lineage>
        <taxon>Bacteria</taxon>
        <taxon>Pseudomonadati</taxon>
        <taxon>Bacteroidota</taxon>
        <taxon>Flavobacteriia</taxon>
        <taxon>Flavobacteriales</taxon>
        <taxon>Flavobacteriaceae</taxon>
        <taxon>Namhaeicola</taxon>
    </lineage>
</organism>